<keyword evidence="6" id="KW-1185">Reference proteome</keyword>
<proteinExistence type="inferred from homology"/>
<accession>A0ABW4AEX8</accession>
<dbReference type="CDD" id="cd00761">
    <property type="entry name" value="Glyco_tranf_GTA_type"/>
    <property type="match status" value="1"/>
</dbReference>
<dbReference type="Gene3D" id="3.90.550.10">
    <property type="entry name" value="Spore Coat Polysaccharide Biosynthesis Protein SpsA, Chain A"/>
    <property type="match status" value="1"/>
</dbReference>
<dbReference type="InterPro" id="IPR050834">
    <property type="entry name" value="Glycosyltransf_2"/>
</dbReference>
<dbReference type="InterPro" id="IPR029044">
    <property type="entry name" value="Nucleotide-diphossugar_trans"/>
</dbReference>
<evidence type="ECO:0000256" key="2">
    <source>
        <dbReference type="ARBA" id="ARBA00022676"/>
    </source>
</evidence>
<dbReference type="EMBL" id="JBHTMK010000038">
    <property type="protein sequence ID" value="MFD1369098.1"/>
    <property type="molecule type" value="Genomic_DNA"/>
</dbReference>
<gene>
    <name evidence="5" type="ORF">ACFQ5G_27475</name>
</gene>
<dbReference type="SUPFAM" id="SSF53448">
    <property type="entry name" value="Nucleotide-diphospho-sugar transferases"/>
    <property type="match status" value="1"/>
</dbReference>
<organism evidence="5 6">
    <name type="scientific">Actinoplanes sichuanensis</name>
    <dbReference type="NCBI Taxonomy" id="512349"/>
    <lineage>
        <taxon>Bacteria</taxon>
        <taxon>Bacillati</taxon>
        <taxon>Actinomycetota</taxon>
        <taxon>Actinomycetes</taxon>
        <taxon>Micromonosporales</taxon>
        <taxon>Micromonosporaceae</taxon>
        <taxon>Actinoplanes</taxon>
    </lineage>
</organism>
<name>A0ABW4AEX8_9ACTN</name>
<dbReference type="PANTHER" id="PTHR43685">
    <property type="entry name" value="GLYCOSYLTRANSFERASE"/>
    <property type="match status" value="1"/>
</dbReference>
<dbReference type="Proteomes" id="UP001597183">
    <property type="component" value="Unassembled WGS sequence"/>
</dbReference>
<evidence type="ECO:0000256" key="1">
    <source>
        <dbReference type="ARBA" id="ARBA00006739"/>
    </source>
</evidence>
<comment type="similarity">
    <text evidence="1">Belongs to the glycosyltransferase 2 family.</text>
</comment>
<evidence type="ECO:0000313" key="6">
    <source>
        <dbReference type="Proteomes" id="UP001597183"/>
    </source>
</evidence>
<keyword evidence="2" id="KW-0328">Glycosyltransferase</keyword>
<sequence length="811" mass="87618">MAEAQPVALLDDHVALAGAGAEVSLPNTAMRNRSVAARRVLARAAGIGLDEVLEAARKGDTRRIRRPVDPAALAGLAQTIALQDELPGDRDDALALYALIRTARGARALPPAHQALHVQLVYAWQGPANARQLLGAYRRIPVAARESLEIDLANPFAGGATEMEAWLARFGALFPAPAPILSAAPEKAPFDRLTGSAGHPAETAGERVTVVVTAYRPGEGLLTAVRSIVAQSWPDLEIIVVDDASPPEHDAILAAAEDLDPRVRLIRMPANGGTYAARNAGLEAARGDFVTFQDSDDWSHPRRVELQVRPLLLDPAVVATTSEGISVTDRLVMTRPGIRRGRVNVSSLLFRREAVIRRIGWFDPVRKAADSEFLERIQTTFGTDAVRRVAKPLALIRLSEGSLSRSEIRAYWMHPARTAYMSAYRCWHATTRPLHRDRADRPFVVPAHLSGTAGARRFDVVVAADWRFLTGVQRSALAEIRALRSAGLSVAILHLESLRSVHRQRRSLSPGVQRLINSGRLEQVLETDDVTAGLVLVRQPEVLQFAPEDGCALRAGRVVIVADRAPARRDGSDRRYTGAAVSAAATRLFGAPPVWAPQDPAVRTMLTDLSSVDFDLPMVAEPVDVARPLPRGPAVVGVDLCDAGEWPGDLAAALDVLRRCTDADVRVRLPETPRRPPGLPAHWLVYEPSDLDPRTFTAQLDVYLHFPPEQTAELISRPALEAAATGCVVLVPQRLGAAFGEAAVPCTPDEAPSLVRRFRDDPARYAAQSMLARAAVERDHHPSAFTARIAALLPAASPAPQGPPAPVQRLP</sequence>
<feature type="domain" description="Glycosyltransferase 2-like" evidence="4">
    <location>
        <begin position="209"/>
        <end position="322"/>
    </location>
</feature>
<comment type="caution">
    <text evidence="5">The sequence shown here is derived from an EMBL/GenBank/DDBJ whole genome shotgun (WGS) entry which is preliminary data.</text>
</comment>
<keyword evidence="3" id="KW-0808">Transferase</keyword>
<dbReference type="PANTHER" id="PTHR43685:SF5">
    <property type="entry name" value="GLYCOSYLTRANSFERASE EPSE-RELATED"/>
    <property type="match status" value="1"/>
</dbReference>
<evidence type="ECO:0000313" key="5">
    <source>
        <dbReference type="EMBL" id="MFD1369098.1"/>
    </source>
</evidence>
<dbReference type="InterPro" id="IPR001173">
    <property type="entry name" value="Glyco_trans_2-like"/>
</dbReference>
<evidence type="ECO:0000259" key="4">
    <source>
        <dbReference type="Pfam" id="PF00535"/>
    </source>
</evidence>
<dbReference type="Pfam" id="PF00535">
    <property type="entry name" value="Glycos_transf_2"/>
    <property type="match status" value="1"/>
</dbReference>
<reference evidence="6" key="1">
    <citation type="journal article" date="2019" name="Int. J. Syst. Evol. Microbiol.">
        <title>The Global Catalogue of Microorganisms (GCM) 10K type strain sequencing project: providing services to taxonomists for standard genome sequencing and annotation.</title>
        <authorList>
            <consortium name="The Broad Institute Genomics Platform"/>
            <consortium name="The Broad Institute Genome Sequencing Center for Infectious Disease"/>
            <person name="Wu L."/>
            <person name="Ma J."/>
        </authorList>
    </citation>
    <scope>NUCLEOTIDE SEQUENCE [LARGE SCALE GENOMIC DNA]</scope>
    <source>
        <strain evidence="6">CCM 7526</strain>
    </source>
</reference>
<dbReference type="RefSeq" id="WP_317790511.1">
    <property type="nucleotide sequence ID" value="NZ_AP028461.1"/>
</dbReference>
<evidence type="ECO:0000256" key="3">
    <source>
        <dbReference type="ARBA" id="ARBA00022679"/>
    </source>
</evidence>
<protein>
    <submittedName>
        <fullName evidence="5">Glycosyltransferase family 2 protein</fullName>
    </submittedName>
</protein>